<name>A0A2P7S736_9HYPH</name>
<evidence type="ECO:0008006" key="4">
    <source>
        <dbReference type="Google" id="ProtNLM"/>
    </source>
</evidence>
<dbReference type="OrthoDB" id="9815959at2"/>
<dbReference type="RefSeq" id="WP_106725917.1">
    <property type="nucleotide sequence ID" value="NZ_PXYL01000011.1"/>
</dbReference>
<keyword evidence="1" id="KW-0812">Transmembrane</keyword>
<keyword evidence="1" id="KW-0472">Membrane</keyword>
<dbReference type="EMBL" id="PXYL01000011">
    <property type="protein sequence ID" value="PSJ58283.1"/>
    <property type="molecule type" value="Genomic_DNA"/>
</dbReference>
<proteinExistence type="predicted"/>
<keyword evidence="1" id="KW-1133">Transmembrane helix</keyword>
<feature type="transmembrane region" description="Helical" evidence="1">
    <location>
        <begin position="28"/>
        <end position="57"/>
    </location>
</feature>
<comment type="caution">
    <text evidence="2">The sequence shown here is derived from an EMBL/GenBank/DDBJ whole genome shotgun (WGS) entry which is preliminary data.</text>
</comment>
<dbReference type="InterPro" id="IPR014807">
    <property type="entry name" value="Coa1"/>
</dbReference>
<gene>
    <name evidence="2" type="ORF">C7I85_20745</name>
</gene>
<sequence>MSREALNEPAEIPPHLDRWNWGAFLLNWIWGIGNSTFIALLALIPMVNIVMMIVLGARGSRWAWRNRYWRDEEHFRRTQRHWAIVGVLIWGAVIALFAGMVVSVPISMRNSDAYRASMETVRADPQVREALGDNISSKFWITGAINVQMGGTGAAQMEIPVQGDKGSGTVTTQAVRTGGEWHVRLLFVTIDGANAPIVLINKDSLSIPNAAIGT</sequence>
<reference evidence="2 3" key="1">
    <citation type="submission" date="2018-03" db="EMBL/GenBank/DDBJ databases">
        <title>The draft genome of Mesorhizobium soli JCM 19897.</title>
        <authorList>
            <person name="Li L."/>
            <person name="Liu L."/>
            <person name="Liang L."/>
            <person name="Wang T."/>
            <person name="Zhang X."/>
        </authorList>
    </citation>
    <scope>NUCLEOTIDE SEQUENCE [LARGE SCALE GENOMIC DNA]</scope>
    <source>
        <strain evidence="2 3">JCM 19897</strain>
    </source>
</reference>
<accession>A0A2P7S736</accession>
<organism evidence="2 3">
    <name type="scientific">Pseudaminobacter soli</name>
    <name type="common">ex Li et al. 2025</name>
    <dbReference type="NCBI Taxonomy" id="1295366"/>
    <lineage>
        <taxon>Bacteria</taxon>
        <taxon>Pseudomonadati</taxon>
        <taxon>Pseudomonadota</taxon>
        <taxon>Alphaproteobacteria</taxon>
        <taxon>Hyphomicrobiales</taxon>
        <taxon>Phyllobacteriaceae</taxon>
        <taxon>Pseudaminobacter</taxon>
    </lineage>
</organism>
<feature type="transmembrane region" description="Helical" evidence="1">
    <location>
        <begin position="82"/>
        <end position="108"/>
    </location>
</feature>
<dbReference type="AlphaFoldDB" id="A0A2P7S736"/>
<dbReference type="InterPro" id="IPR038552">
    <property type="entry name" value="Tim21_IMS_sf"/>
</dbReference>
<evidence type="ECO:0000313" key="3">
    <source>
        <dbReference type="Proteomes" id="UP000240653"/>
    </source>
</evidence>
<evidence type="ECO:0000313" key="2">
    <source>
        <dbReference type="EMBL" id="PSJ58283.1"/>
    </source>
</evidence>
<dbReference type="Proteomes" id="UP000240653">
    <property type="component" value="Unassembled WGS sequence"/>
</dbReference>
<dbReference type="Gene3D" id="3.10.450.320">
    <property type="entry name" value="Mitochondrial import inner membrane translocase subunit Tim21"/>
    <property type="match status" value="1"/>
</dbReference>
<dbReference type="Pfam" id="PF08695">
    <property type="entry name" value="Coa1"/>
    <property type="match status" value="1"/>
</dbReference>
<protein>
    <recommendedName>
        <fullName evidence="4">Cytochrome oxidase complex assembly protein 1</fullName>
    </recommendedName>
</protein>
<evidence type="ECO:0000256" key="1">
    <source>
        <dbReference type="SAM" id="Phobius"/>
    </source>
</evidence>
<keyword evidence="3" id="KW-1185">Reference proteome</keyword>